<comment type="caution">
    <text evidence="2">The sequence shown here is derived from an EMBL/GenBank/DDBJ whole genome shotgun (WGS) entry which is preliminary data.</text>
</comment>
<gene>
    <name evidence="2" type="ORF">ACFOOL_09905</name>
</gene>
<reference evidence="3" key="1">
    <citation type="journal article" date="2019" name="Int. J. Syst. Evol. Microbiol.">
        <title>The Global Catalogue of Microorganisms (GCM) 10K type strain sequencing project: providing services to taxonomists for standard genome sequencing and annotation.</title>
        <authorList>
            <consortium name="The Broad Institute Genomics Platform"/>
            <consortium name="The Broad Institute Genome Sequencing Center for Infectious Disease"/>
            <person name="Wu L."/>
            <person name="Ma J."/>
        </authorList>
    </citation>
    <scope>NUCLEOTIDE SEQUENCE [LARGE SCALE GENOMIC DNA]</scope>
    <source>
        <strain evidence="3">KCTC 42281</strain>
    </source>
</reference>
<evidence type="ECO:0000259" key="1">
    <source>
        <dbReference type="Pfam" id="PF07811"/>
    </source>
</evidence>
<evidence type="ECO:0000313" key="3">
    <source>
        <dbReference type="Proteomes" id="UP001595613"/>
    </source>
</evidence>
<proteinExistence type="predicted"/>
<dbReference type="EMBL" id="JBHRYD010000007">
    <property type="protein sequence ID" value="MFC3705070.1"/>
    <property type="molecule type" value="Genomic_DNA"/>
</dbReference>
<dbReference type="Pfam" id="PF07811">
    <property type="entry name" value="TadE"/>
    <property type="match status" value="1"/>
</dbReference>
<dbReference type="RefSeq" id="WP_380096796.1">
    <property type="nucleotide sequence ID" value="NZ_JBHRYD010000007.1"/>
</dbReference>
<dbReference type="Proteomes" id="UP001595613">
    <property type="component" value="Unassembled WGS sequence"/>
</dbReference>
<evidence type="ECO:0000313" key="2">
    <source>
        <dbReference type="EMBL" id="MFC3705070.1"/>
    </source>
</evidence>
<accession>A0ABV7X4S9</accession>
<organism evidence="2 3">
    <name type="scientific">Devosia honganensis</name>
    <dbReference type="NCBI Taxonomy" id="1610527"/>
    <lineage>
        <taxon>Bacteria</taxon>
        <taxon>Pseudomonadati</taxon>
        <taxon>Pseudomonadota</taxon>
        <taxon>Alphaproteobacteria</taxon>
        <taxon>Hyphomicrobiales</taxon>
        <taxon>Devosiaceae</taxon>
        <taxon>Devosia</taxon>
    </lineage>
</organism>
<name>A0ABV7X4S9_9HYPH</name>
<dbReference type="InterPro" id="IPR012495">
    <property type="entry name" value="TadE-like_dom"/>
</dbReference>
<sequence length="197" mass="21245">MRALRSMARRLRRTESGAAAVEFALILPVMLLVYIGTVEASALISMDRKVQSVAGSVGDLVARADETITAAQMQDYFTAASGIMAPYPAHEVVQVVTAIAVDADGGTSVKWSREFTGGSYEEGYFVGGTMSEGTRHRAGETYPLPQATIDISKDRMVIAAEASYAYKPLFGLVFDQEINLYRSSFFLPRSGAAIALE</sequence>
<protein>
    <submittedName>
        <fullName evidence="2">TadE/TadG family type IV pilus assembly protein</fullName>
    </submittedName>
</protein>
<feature type="domain" description="TadE-like" evidence="1">
    <location>
        <begin position="17"/>
        <end position="54"/>
    </location>
</feature>
<keyword evidence="3" id="KW-1185">Reference proteome</keyword>